<dbReference type="InterPro" id="IPR036097">
    <property type="entry name" value="HisK_dim/P_sf"/>
</dbReference>
<evidence type="ECO:0000256" key="5">
    <source>
        <dbReference type="ARBA" id="ARBA00022777"/>
    </source>
</evidence>
<accession>A0A504J5A5</accession>
<gene>
    <name evidence="9" type="ORF">FHK87_22865</name>
</gene>
<dbReference type="AlphaFoldDB" id="A0A504J5A5"/>
<dbReference type="Gene3D" id="1.10.287.130">
    <property type="match status" value="1"/>
</dbReference>
<dbReference type="SMART" id="SM00388">
    <property type="entry name" value="HisKA"/>
    <property type="match status" value="1"/>
</dbReference>
<dbReference type="InterPro" id="IPR003661">
    <property type="entry name" value="HisK_dim/P_dom"/>
</dbReference>
<evidence type="ECO:0000256" key="7">
    <source>
        <dbReference type="SAM" id="Phobius"/>
    </source>
</evidence>
<protein>
    <recommendedName>
        <fullName evidence="2">histidine kinase</fullName>
        <ecNumber evidence="2">2.7.13.3</ecNumber>
    </recommendedName>
</protein>
<dbReference type="OrthoDB" id="9781208at2"/>
<dbReference type="Gene3D" id="3.30.565.10">
    <property type="entry name" value="Histidine kinase-like ATPase, C-terminal domain"/>
    <property type="match status" value="1"/>
</dbReference>
<dbReference type="InterPro" id="IPR003594">
    <property type="entry name" value="HATPase_dom"/>
</dbReference>
<evidence type="ECO:0000256" key="4">
    <source>
        <dbReference type="ARBA" id="ARBA00022679"/>
    </source>
</evidence>
<dbReference type="PANTHER" id="PTHR43304:SF1">
    <property type="entry name" value="PAC DOMAIN-CONTAINING PROTEIN"/>
    <property type="match status" value="1"/>
</dbReference>
<dbReference type="EC" id="2.7.13.3" evidence="2"/>
<keyword evidence="6" id="KW-0175">Coiled coil</keyword>
<evidence type="ECO:0000259" key="8">
    <source>
        <dbReference type="PROSITE" id="PS50109"/>
    </source>
</evidence>
<dbReference type="Proteomes" id="UP000315540">
    <property type="component" value="Unassembled WGS sequence"/>
</dbReference>
<dbReference type="PRINTS" id="PR00344">
    <property type="entry name" value="BCTRLSENSOR"/>
</dbReference>
<evidence type="ECO:0000256" key="1">
    <source>
        <dbReference type="ARBA" id="ARBA00000085"/>
    </source>
</evidence>
<dbReference type="GO" id="GO:0000155">
    <property type="term" value="F:phosphorelay sensor kinase activity"/>
    <property type="evidence" value="ECO:0007669"/>
    <property type="project" value="InterPro"/>
</dbReference>
<dbReference type="Pfam" id="PF00512">
    <property type="entry name" value="HisKA"/>
    <property type="match status" value="1"/>
</dbReference>
<keyword evidence="10" id="KW-1185">Reference proteome</keyword>
<dbReference type="PANTHER" id="PTHR43304">
    <property type="entry name" value="PHYTOCHROME-LIKE PROTEIN CPH1"/>
    <property type="match status" value="1"/>
</dbReference>
<dbReference type="RefSeq" id="WP_140597200.1">
    <property type="nucleotide sequence ID" value="NZ_VFWZ01000009.1"/>
</dbReference>
<comment type="catalytic activity">
    <reaction evidence="1">
        <text>ATP + protein L-histidine = ADP + protein N-phospho-L-histidine.</text>
        <dbReference type="EC" id="2.7.13.3"/>
    </reaction>
</comment>
<dbReference type="EMBL" id="VFWZ01000009">
    <property type="protein sequence ID" value="TPN82269.1"/>
    <property type="molecule type" value="Genomic_DNA"/>
</dbReference>
<keyword evidence="7" id="KW-1133">Transmembrane helix</keyword>
<sequence length="607" mass="70607">MKKDPYILYNRICTLFLFFYCIIFFSPCQINAQGTTNEEVKRVQRAIFIFNFAQQVDWQTNDYQQTFKIGVLGPDRTVIDLQAMAQKRKIQGKPVEVTRFQLVKDVNDIQLLYVNRKYNYDINYILSKISGKGILLVSEDYDFNSSMINMVNVENSFEYEINVDRIAREGFKTVPSLKQYAISSSEKWKRLYQTSEKTLKDVRKEKENQEEQLATQNTKIKSQEKQIDKQEELIEKRLTQIDKQNQKIENLYKKGSIQQKQYDEKIEIEKALEQNIQEQITFINLQKEKIEQAKLAIEQKNAYLEEQNIKIKEQQLVLDEQISQINAQKKINVLLVGVIGLILVVSFFIYKGYVEKKKFTKELEAKNIAIEKQSLEIEKKNEELEQFAYIASHDLQEPLNTISSFITLIAEEYGDGFDELGKESLFYIKDASVRMKKLIDALLQYSRLGTHKEHEAVDCDTLLKELKKDLANSIQASEAKIHVEELPVVQGSEIELRLLFQNLISNAIKFRSSTVQPKIDISCTKTIDSKSQRPVWQFAIKDNGIGIPKEHQERIFAIFQRLHTREMYEGTGIGLAHCKKIVEAHQGTLWLTSEEGKGSTFYFTIPI</sequence>
<dbReference type="InterPro" id="IPR025293">
    <property type="entry name" value="YfiR/HmsC-like"/>
</dbReference>
<dbReference type="Pfam" id="PF13689">
    <property type="entry name" value="DUF4154"/>
    <property type="match status" value="1"/>
</dbReference>
<dbReference type="PROSITE" id="PS50109">
    <property type="entry name" value="HIS_KIN"/>
    <property type="match status" value="1"/>
</dbReference>
<keyword evidence="5" id="KW-0418">Kinase</keyword>
<organism evidence="9 10">
    <name type="scientific">Aquimarina algicola</name>
    <dbReference type="NCBI Taxonomy" id="2589995"/>
    <lineage>
        <taxon>Bacteria</taxon>
        <taxon>Pseudomonadati</taxon>
        <taxon>Bacteroidota</taxon>
        <taxon>Flavobacteriia</taxon>
        <taxon>Flavobacteriales</taxon>
        <taxon>Flavobacteriaceae</taxon>
        <taxon>Aquimarina</taxon>
    </lineage>
</organism>
<feature type="transmembrane region" description="Helical" evidence="7">
    <location>
        <begin position="331"/>
        <end position="350"/>
    </location>
</feature>
<feature type="coiled-coil region" evidence="6">
    <location>
        <begin position="287"/>
        <end position="324"/>
    </location>
</feature>
<feature type="coiled-coil region" evidence="6">
    <location>
        <begin position="192"/>
        <end position="254"/>
    </location>
</feature>
<keyword evidence="4" id="KW-0808">Transferase</keyword>
<keyword evidence="7" id="KW-0472">Membrane</keyword>
<dbReference type="InterPro" id="IPR052162">
    <property type="entry name" value="Sensor_kinase/Photoreceptor"/>
</dbReference>
<evidence type="ECO:0000313" key="10">
    <source>
        <dbReference type="Proteomes" id="UP000315540"/>
    </source>
</evidence>
<dbReference type="CDD" id="cd00082">
    <property type="entry name" value="HisKA"/>
    <property type="match status" value="1"/>
</dbReference>
<dbReference type="InterPro" id="IPR004358">
    <property type="entry name" value="Sig_transdc_His_kin-like_C"/>
</dbReference>
<reference evidence="9 10" key="1">
    <citation type="submission" date="2019-06" db="EMBL/GenBank/DDBJ databases">
        <authorList>
            <person name="Meng X."/>
        </authorList>
    </citation>
    <scope>NUCLEOTIDE SEQUENCE [LARGE SCALE GENOMIC DNA]</scope>
    <source>
        <strain evidence="9 10">M625</strain>
    </source>
</reference>
<dbReference type="SUPFAM" id="SSF47384">
    <property type="entry name" value="Homodimeric domain of signal transducing histidine kinase"/>
    <property type="match status" value="1"/>
</dbReference>
<dbReference type="SUPFAM" id="SSF55874">
    <property type="entry name" value="ATPase domain of HSP90 chaperone/DNA topoisomerase II/histidine kinase"/>
    <property type="match status" value="1"/>
</dbReference>
<evidence type="ECO:0000256" key="6">
    <source>
        <dbReference type="SAM" id="Coils"/>
    </source>
</evidence>
<evidence type="ECO:0000313" key="9">
    <source>
        <dbReference type="EMBL" id="TPN82269.1"/>
    </source>
</evidence>
<dbReference type="FunFam" id="3.30.565.10:FF:000006">
    <property type="entry name" value="Sensor histidine kinase WalK"/>
    <property type="match status" value="1"/>
</dbReference>
<dbReference type="InterPro" id="IPR036890">
    <property type="entry name" value="HATPase_C_sf"/>
</dbReference>
<keyword evidence="3" id="KW-0597">Phosphoprotein</keyword>
<comment type="caution">
    <text evidence="9">The sequence shown here is derived from an EMBL/GenBank/DDBJ whole genome shotgun (WGS) entry which is preliminary data.</text>
</comment>
<dbReference type="SMART" id="SM00387">
    <property type="entry name" value="HATPase_c"/>
    <property type="match status" value="1"/>
</dbReference>
<feature type="domain" description="Histidine kinase" evidence="8">
    <location>
        <begin position="390"/>
        <end position="607"/>
    </location>
</feature>
<evidence type="ECO:0000256" key="2">
    <source>
        <dbReference type="ARBA" id="ARBA00012438"/>
    </source>
</evidence>
<dbReference type="Pfam" id="PF02518">
    <property type="entry name" value="HATPase_c"/>
    <property type="match status" value="1"/>
</dbReference>
<dbReference type="InterPro" id="IPR005467">
    <property type="entry name" value="His_kinase_dom"/>
</dbReference>
<keyword evidence="7" id="KW-0812">Transmembrane</keyword>
<proteinExistence type="predicted"/>
<name>A0A504J5A5_9FLAO</name>
<evidence type="ECO:0000256" key="3">
    <source>
        <dbReference type="ARBA" id="ARBA00022553"/>
    </source>
</evidence>